<keyword evidence="3" id="KW-0808">Transferase</keyword>
<dbReference type="Gene3D" id="3.40.50.2000">
    <property type="entry name" value="Glycogen Phosphorylase B"/>
    <property type="match status" value="2"/>
</dbReference>
<evidence type="ECO:0000259" key="6">
    <source>
        <dbReference type="Pfam" id="PF06722"/>
    </source>
</evidence>
<evidence type="ECO:0000256" key="4">
    <source>
        <dbReference type="ARBA" id="ARBA00023194"/>
    </source>
</evidence>
<keyword evidence="9" id="KW-1185">Reference proteome</keyword>
<dbReference type="PANTHER" id="PTHR48050:SF13">
    <property type="entry name" value="STEROL 3-BETA-GLUCOSYLTRANSFERASE UGT80A2"/>
    <property type="match status" value="1"/>
</dbReference>
<gene>
    <name evidence="8" type="ORF">STSU_011735</name>
</gene>
<sequence length="449" mass="48889">MRVLFTTFGARNHVHAQVALAWALRAAGHDVRLASHPDLADVIARTGLTAVPVGRELNEDQVMEELREREETSREEYDAATPDAQLLLAMDELRPEKLTYDHMHGVFTAMTSAVFQNYSSAEMIGDLVDFARGWQPDLVVWDPLTFAGAVAAEVTGAAHARLMFGLDLVGRMRESYLAEVAQRPPALREDPMEEWLGPVMERYGGTFSEDLVVGQWTIDPVPTSLRLPADLPYVPVRCIAYNGRGSIPPWLREAPKRPRVCLTLGVSHREVMGGDQASIGELIDAVAGLDVEVVATLNARQLQEVDSLPGNVRAIDFVPMDELLPSCSAIVSHGGSGTVHAALLQGVPQILVPGTMWDNGIRADLVARSGAGLRLDAESLTADALRSALDRLLNEPSFAEAAGRLRRETLATPAPRDIVPVLESLTAEHRRRTATGPDAPRDDLVRNHA</sequence>
<feature type="region of interest" description="Disordered" evidence="5">
    <location>
        <begin position="427"/>
        <end position="449"/>
    </location>
</feature>
<feature type="domain" description="Erythromycin biosynthesis protein CIII-like C-terminal" evidence="6">
    <location>
        <begin position="281"/>
        <end position="425"/>
    </location>
</feature>
<keyword evidence="4" id="KW-0045">Antibiotic biosynthesis</keyword>
<dbReference type="AlphaFoldDB" id="I2N5D9"/>
<evidence type="ECO:0000313" key="9">
    <source>
        <dbReference type="Proteomes" id="UP000005940"/>
    </source>
</evidence>
<evidence type="ECO:0000256" key="2">
    <source>
        <dbReference type="ARBA" id="ARBA00022676"/>
    </source>
</evidence>
<evidence type="ECO:0000256" key="5">
    <source>
        <dbReference type="SAM" id="MobiDB-lite"/>
    </source>
</evidence>
<dbReference type="CDD" id="cd03784">
    <property type="entry name" value="GT1_Gtf-like"/>
    <property type="match status" value="1"/>
</dbReference>
<dbReference type="InterPro" id="IPR030953">
    <property type="entry name" value="Glycosyl_450act"/>
</dbReference>
<protein>
    <submittedName>
        <fullName evidence="8">Activator-dependent family glycosyltransferase</fullName>
    </submittedName>
</protein>
<dbReference type="InterPro" id="IPR048284">
    <property type="entry name" value="EryCIII-like_N"/>
</dbReference>
<dbReference type="FunFam" id="3.40.50.2000:FF:000072">
    <property type="entry name" value="Glycosyl transferase"/>
    <property type="match status" value="1"/>
</dbReference>
<reference evidence="8 9" key="1">
    <citation type="journal article" date="2012" name="J. Bacteriol.">
        <title>Draft genome of Streptomyces tsukubaensis NRRL 18488, the producer of the clinically important immunosuppressant tacrolimus (FK506).</title>
        <authorList>
            <person name="Barreiro C."/>
            <person name="Prieto C."/>
            <person name="Sola-Landa A."/>
            <person name="Solera E."/>
            <person name="Martinez-Castro M."/>
            <person name="Perez-Redondo R."/>
            <person name="Garcia-Estrada C."/>
            <person name="Aparicio J.F."/>
            <person name="Fernandez-Martinez L.T."/>
            <person name="Santos-Aberturas J."/>
            <person name="Salehi-Najafabadi Z."/>
            <person name="Rodriguez-Garcia A."/>
            <person name="Tauch A."/>
            <person name="Martin J.F."/>
        </authorList>
    </citation>
    <scope>NUCLEOTIDE SEQUENCE [LARGE SCALE GENOMIC DNA]</scope>
    <source>
        <strain evidence="9">DSM 42081 / NBRC 108919 / NRRL 18488 / 9993</strain>
    </source>
</reference>
<organism evidence="8 9">
    <name type="scientific">Streptomyces tsukubensis (strain DSM 42081 / NBRC 108919 / NRRL 18488 / 9993)</name>
    <dbReference type="NCBI Taxonomy" id="1114943"/>
    <lineage>
        <taxon>Bacteria</taxon>
        <taxon>Bacillati</taxon>
        <taxon>Actinomycetota</taxon>
        <taxon>Actinomycetes</taxon>
        <taxon>Kitasatosporales</taxon>
        <taxon>Streptomycetaceae</taxon>
        <taxon>Streptomyces</taxon>
    </lineage>
</organism>
<dbReference type="NCBIfam" id="TIGR04516">
    <property type="entry name" value="glycosyl_450act"/>
    <property type="match status" value="1"/>
</dbReference>
<dbReference type="Proteomes" id="UP000005940">
    <property type="component" value="Chromosome"/>
</dbReference>
<name>I2N5D9_STRT9</name>
<dbReference type="InterPro" id="IPR010610">
    <property type="entry name" value="EryCIII-like_C"/>
</dbReference>
<dbReference type="SUPFAM" id="SSF53756">
    <property type="entry name" value="UDP-Glycosyltransferase/glycogen phosphorylase"/>
    <property type="match status" value="1"/>
</dbReference>
<accession>I2N5D9</accession>
<feature type="compositionally biased region" description="Basic and acidic residues" evidence="5">
    <location>
        <begin position="439"/>
        <end position="449"/>
    </location>
</feature>
<evidence type="ECO:0000256" key="3">
    <source>
        <dbReference type="ARBA" id="ARBA00022679"/>
    </source>
</evidence>
<evidence type="ECO:0000313" key="8">
    <source>
        <dbReference type="EMBL" id="QKM67740.1"/>
    </source>
</evidence>
<keyword evidence="2" id="KW-0328">Glycosyltransferase</keyword>
<comment type="similarity">
    <text evidence="1">Belongs to the glycosyltransferase 28 family.</text>
</comment>
<dbReference type="GO" id="GO:0016758">
    <property type="term" value="F:hexosyltransferase activity"/>
    <property type="evidence" value="ECO:0007669"/>
    <property type="project" value="UniProtKB-ARBA"/>
</dbReference>
<proteinExistence type="inferred from homology"/>
<dbReference type="PANTHER" id="PTHR48050">
    <property type="entry name" value="STEROL 3-BETA-GLUCOSYLTRANSFERASE"/>
    <property type="match status" value="1"/>
</dbReference>
<dbReference type="EMBL" id="CP029159">
    <property type="protein sequence ID" value="QKM67740.1"/>
    <property type="molecule type" value="Genomic_DNA"/>
</dbReference>
<dbReference type="GO" id="GO:0008194">
    <property type="term" value="F:UDP-glycosyltransferase activity"/>
    <property type="evidence" value="ECO:0007669"/>
    <property type="project" value="InterPro"/>
</dbReference>
<dbReference type="Pfam" id="PF21036">
    <property type="entry name" value="EryCIII-like_N"/>
    <property type="match status" value="1"/>
</dbReference>
<dbReference type="RefSeq" id="WP_006346904.1">
    <property type="nucleotide sequence ID" value="NZ_CP029159.1"/>
</dbReference>
<dbReference type="GO" id="GO:0017000">
    <property type="term" value="P:antibiotic biosynthetic process"/>
    <property type="evidence" value="ECO:0007669"/>
    <property type="project" value="UniProtKB-KW"/>
</dbReference>
<dbReference type="InterPro" id="IPR002213">
    <property type="entry name" value="UDP_glucos_trans"/>
</dbReference>
<evidence type="ECO:0000256" key="1">
    <source>
        <dbReference type="ARBA" id="ARBA00006962"/>
    </source>
</evidence>
<dbReference type="Pfam" id="PF06722">
    <property type="entry name" value="EryCIII-like_C"/>
    <property type="match status" value="1"/>
</dbReference>
<evidence type="ECO:0000259" key="7">
    <source>
        <dbReference type="Pfam" id="PF21036"/>
    </source>
</evidence>
<dbReference type="InterPro" id="IPR050426">
    <property type="entry name" value="Glycosyltransferase_28"/>
</dbReference>
<feature type="domain" description="Erythromycin biosynthesis protein CIII-like N-terminal" evidence="7">
    <location>
        <begin position="22"/>
        <end position="265"/>
    </location>
</feature>